<protein>
    <submittedName>
        <fullName evidence="1">Uncharacterized protein</fullName>
    </submittedName>
</protein>
<evidence type="ECO:0000313" key="1">
    <source>
        <dbReference type="EMBL" id="SDM52163.1"/>
    </source>
</evidence>
<dbReference type="Proteomes" id="UP000199544">
    <property type="component" value="Unassembled WGS sequence"/>
</dbReference>
<name>A0A1G9TWY1_9BACL</name>
<accession>A0A1G9TWY1</accession>
<keyword evidence="2" id="KW-1185">Reference proteome</keyword>
<proteinExistence type="predicted"/>
<gene>
    <name evidence="1" type="ORF">SAMN04488137_0556</name>
</gene>
<dbReference type="AlphaFoldDB" id="A0A1G9TWY1"/>
<dbReference type="EMBL" id="FNHW01000001">
    <property type="protein sequence ID" value="SDM52163.1"/>
    <property type="molecule type" value="Genomic_DNA"/>
</dbReference>
<reference evidence="2" key="1">
    <citation type="submission" date="2016-10" db="EMBL/GenBank/DDBJ databases">
        <authorList>
            <person name="Varghese N."/>
            <person name="Submissions S."/>
        </authorList>
    </citation>
    <scope>NUCLEOTIDE SEQUENCE [LARGE SCALE GENOMIC DNA]</scope>
    <source>
        <strain evidence="2">CGMCC 1.6854</strain>
    </source>
</reference>
<sequence>MAGTYVWNGDLYDTKHSFVSKYGSSLLELLAPGDRSKGKTKIKCQGLLSLTFL</sequence>
<organism evidence="1 2">
    <name type="scientific">Fictibacillus solisalsi</name>
    <dbReference type="NCBI Taxonomy" id="459525"/>
    <lineage>
        <taxon>Bacteria</taxon>
        <taxon>Bacillati</taxon>
        <taxon>Bacillota</taxon>
        <taxon>Bacilli</taxon>
        <taxon>Bacillales</taxon>
        <taxon>Fictibacillaceae</taxon>
        <taxon>Fictibacillus</taxon>
    </lineage>
</organism>
<evidence type="ECO:0000313" key="2">
    <source>
        <dbReference type="Proteomes" id="UP000199544"/>
    </source>
</evidence>